<comment type="caution">
    <text evidence="7">The sequence shown here is derived from an EMBL/GenBank/DDBJ whole genome shotgun (WGS) entry which is preliminary data.</text>
</comment>
<dbReference type="PANTHER" id="PTHR36985">
    <property type="entry name" value="TRANSLOCATION AND ASSEMBLY MODULE SUBUNIT TAMB"/>
    <property type="match status" value="1"/>
</dbReference>
<evidence type="ECO:0000313" key="7">
    <source>
        <dbReference type="EMBL" id="MFC6755382.1"/>
    </source>
</evidence>
<dbReference type="EMBL" id="JBHSWW010000763">
    <property type="protein sequence ID" value="MFC6755382.1"/>
    <property type="molecule type" value="Genomic_DNA"/>
</dbReference>
<dbReference type="RefSeq" id="WP_379784444.1">
    <property type="nucleotide sequence ID" value="NZ_JBHSWW010000763.1"/>
</dbReference>
<dbReference type="GO" id="GO:0016020">
    <property type="term" value="C:membrane"/>
    <property type="evidence" value="ECO:0007669"/>
    <property type="project" value="UniProtKB-SubCell"/>
</dbReference>
<feature type="non-terminal residue" evidence="7">
    <location>
        <position position="1"/>
    </location>
</feature>
<evidence type="ECO:0000256" key="1">
    <source>
        <dbReference type="ARBA" id="ARBA00004167"/>
    </source>
</evidence>
<reference evidence="7 8" key="1">
    <citation type="journal article" date="2019" name="Int. J. Syst. Evol. Microbiol.">
        <title>The Global Catalogue of Microorganisms (GCM) 10K type strain sequencing project: providing services to taxonomists for standard genome sequencing and annotation.</title>
        <authorList>
            <consortium name="The Broad Institute Genomics Platform"/>
            <consortium name="The Broad Institute Genome Sequencing Center for Infectious Disease"/>
            <person name="Wu L."/>
            <person name="Ma J."/>
        </authorList>
    </citation>
    <scope>NUCLEOTIDE SEQUENCE [LARGE SCALE GENOMIC DNA]</scope>
    <source>
        <strain evidence="7 8">CGMCC 1.3239</strain>
    </source>
</reference>
<gene>
    <name evidence="7" type="ORF">ACFQEU_18180</name>
</gene>
<feature type="compositionally biased region" description="Basic and acidic residues" evidence="5">
    <location>
        <begin position="70"/>
        <end position="84"/>
    </location>
</feature>
<evidence type="ECO:0000313" key="8">
    <source>
        <dbReference type="Proteomes" id="UP001596442"/>
    </source>
</evidence>
<dbReference type="InterPro" id="IPR007452">
    <property type="entry name" value="TamB_C"/>
</dbReference>
<evidence type="ECO:0000256" key="5">
    <source>
        <dbReference type="SAM" id="MobiDB-lite"/>
    </source>
</evidence>
<keyword evidence="4" id="KW-0472">Membrane</keyword>
<dbReference type="Proteomes" id="UP001596442">
    <property type="component" value="Unassembled WGS sequence"/>
</dbReference>
<evidence type="ECO:0000256" key="2">
    <source>
        <dbReference type="ARBA" id="ARBA00022692"/>
    </source>
</evidence>
<feature type="region of interest" description="Disordered" evidence="5">
    <location>
        <begin position="68"/>
        <end position="92"/>
    </location>
</feature>
<dbReference type="AlphaFoldDB" id="A0ABD5SG57"/>
<comment type="subcellular location">
    <subcellularLocation>
        <location evidence="1">Membrane</location>
        <topology evidence="1">Single-pass membrane protein</topology>
    </subcellularLocation>
</comment>
<evidence type="ECO:0000259" key="6">
    <source>
        <dbReference type="Pfam" id="PF04357"/>
    </source>
</evidence>
<name>A0ABD5SG57_9EURY</name>
<keyword evidence="8" id="KW-1185">Reference proteome</keyword>
<proteinExistence type="predicted"/>
<evidence type="ECO:0000256" key="4">
    <source>
        <dbReference type="ARBA" id="ARBA00023136"/>
    </source>
</evidence>
<dbReference type="Pfam" id="PF04357">
    <property type="entry name" value="TamB"/>
    <property type="match status" value="1"/>
</dbReference>
<dbReference type="PANTHER" id="PTHR36985:SF1">
    <property type="entry name" value="TRANSLOCATION AND ASSEMBLY MODULE SUBUNIT TAMB"/>
    <property type="match status" value="1"/>
</dbReference>
<evidence type="ECO:0000256" key="3">
    <source>
        <dbReference type="ARBA" id="ARBA00022989"/>
    </source>
</evidence>
<accession>A0ABD5SG57</accession>
<organism evidence="7 8">
    <name type="scientific">Halorubrum tibetense</name>
    <dbReference type="NCBI Taxonomy" id="175631"/>
    <lineage>
        <taxon>Archaea</taxon>
        <taxon>Methanobacteriati</taxon>
        <taxon>Methanobacteriota</taxon>
        <taxon>Stenosarchaea group</taxon>
        <taxon>Halobacteria</taxon>
        <taxon>Halobacteriales</taxon>
        <taxon>Haloferacaceae</taxon>
        <taxon>Halorubrum</taxon>
    </lineage>
</organism>
<sequence>EFGISDITVEDGNDGGSSIAAGKRLTEKLYVKYVYGLLGAAGNFVVQYKISDQLGIETTSGDSQAIDLTYRWDSKPPEKEKKAPVSESVPIQ</sequence>
<feature type="domain" description="Translocation and assembly module TamB C-terminal" evidence="6">
    <location>
        <begin position="9"/>
        <end position="73"/>
    </location>
</feature>
<keyword evidence="3" id="KW-1133">Transmembrane helix</keyword>
<protein>
    <submittedName>
        <fullName evidence="7">Translocation/assembly module TamB domain-containing protein</fullName>
    </submittedName>
</protein>
<keyword evidence="2" id="KW-0812">Transmembrane</keyword>